<name>A0ABP0R2K3_9DINO</name>
<comment type="caution">
    <text evidence="2">The sequence shown here is derived from an EMBL/GenBank/DDBJ whole genome shotgun (WGS) entry which is preliminary data.</text>
</comment>
<feature type="region of interest" description="Disordered" evidence="1">
    <location>
        <begin position="224"/>
        <end position="245"/>
    </location>
</feature>
<accession>A0ABP0R2K3</accession>
<organism evidence="2 3">
    <name type="scientific">Durusdinium trenchii</name>
    <dbReference type="NCBI Taxonomy" id="1381693"/>
    <lineage>
        <taxon>Eukaryota</taxon>
        <taxon>Sar</taxon>
        <taxon>Alveolata</taxon>
        <taxon>Dinophyceae</taxon>
        <taxon>Suessiales</taxon>
        <taxon>Symbiodiniaceae</taxon>
        <taxon>Durusdinium</taxon>
    </lineage>
</organism>
<evidence type="ECO:0000256" key="1">
    <source>
        <dbReference type="SAM" id="MobiDB-lite"/>
    </source>
</evidence>
<sequence>MAIAQMSGKQWRHYSDQLNSLRELVKKALEKCKKYESQKELVSACKELEEVYECCDREDRLMKKPGTALAKARLQMRFEFEALLEKPLQVGNPSLLLKLGVILVDLLGIDQENKYMEKLDEYMKSHPSSSVVLLYVMDVKNKILNCDRQFFEKLLRSPWMELSQRLCLLVNKCDLGGSGNCANLDEEARDYRQLLSDIKTEASNYCTPKFMDLSVSDRKKKHPEAFAKVESSGDGSPARSSKPSA</sequence>
<dbReference type="Proteomes" id="UP001642464">
    <property type="component" value="Unassembled WGS sequence"/>
</dbReference>
<proteinExistence type="predicted"/>
<reference evidence="2 3" key="1">
    <citation type="submission" date="2024-02" db="EMBL/GenBank/DDBJ databases">
        <authorList>
            <person name="Chen Y."/>
            <person name="Shah S."/>
            <person name="Dougan E. K."/>
            <person name="Thang M."/>
            <person name="Chan C."/>
        </authorList>
    </citation>
    <scope>NUCLEOTIDE SEQUENCE [LARGE SCALE GENOMIC DNA]</scope>
</reference>
<dbReference type="Gene3D" id="3.40.50.300">
    <property type="entry name" value="P-loop containing nucleotide triphosphate hydrolases"/>
    <property type="match status" value="1"/>
</dbReference>
<gene>
    <name evidence="2" type="ORF">SCF082_LOCUS44347</name>
</gene>
<keyword evidence="3" id="KW-1185">Reference proteome</keyword>
<protein>
    <submittedName>
        <fullName evidence="2">Uncharacterized protein</fullName>
    </submittedName>
</protein>
<evidence type="ECO:0000313" key="2">
    <source>
        <dbReference type="EMBL" id="CAK9094340.1"/>
    </source>
</evidence>
<dbReference type="SUPFAM" id="SSF52540">
    <property type="entry name" value="P-loop containing nucleoside triphosphate hydrolases"/>
    <property type="match status" value="1"/>
</dbReference>
<dbReference type="InterPro" id="IPR027417">
    <property type="entry name" value="P-loop_NTPase"/>
</dbReference>
<dbReference type="EMBL" id="CAXAMM010040618">
    <property type="protein sequence ID" value="CAK9094340.1"/>
    <property type="molecule type" value="Genomic_DNA"/>
</dbReference>
<evidence type="ECO:0000313" key="3">
    <source>
        <dbReference type="Proteomes" id="UP001642464"/>
    </source>
</evidence>